<protein>
    <submittedName>
        <fullName evidence="2">Uncharacterized protein</fullName>
    </submittedName>
</protein>
<dbReference type="AlphaFoldDB" id="A0A2S7F4S0"/>
<proteinExistence type="predicted"/>
<sequence>MADLIDRGIARCASPPDEEDHGTADQALEAAVKLAAFTARKQTPLADINASPLMDVMLVLDAACTTPTRPL</sequence>
<gene>
    <name evidence="2" type="ORF">XpopCFBP1817_00195</name>
</gene>
<comment type="caution">
    <text evidence="2">The sequence shown here is derived from an EMBL/GenBank/DDBJ whole genome shotgun (WGS) entry which is preliminary data.</text>
</comment>
<evidence type="ECO:0000256" key="1">
    <source>
        <dbReference type="SAM" id="MobiDB-lite"/>
    </source>
</evidence>
<evidence type="ECO:0000313" key="2">
    <source>
        <dbReference type="EMBL" id="PPV00423.1"/>
    </source>
</evidence>
<keyword evidence="3" id="KW-1185">Reference proteome</keyword>
<feature type="region of interest" description="Disordered" evidence="1">
    <location>
        <begin position="1"/>
        <end position="23"/>
    </location>
</feature>
<dbReference type="EMBL" id="MDEJ01000001">
    <property type="protein sequence ID" value="PPV00423.1"/>
    <property type="molecule type" value="Genomic_DNA"/>
</dbReference>
<organism evidence="2 3">
    <name type="scientific">Xanthomonas populi</name>
    <dbReference type="NCBI Taxonomy" id="53414"/>
    <lineage>
        <taxon>Bacteria</taxon>
        <taxon>Pseudomonadati</taxon>
        <taxon>Pseudomonadota</taxon>
        <taxon>Gammaproteobacteria</taxon>
        <taxon>Lysobacterales</taxon>
        <taxon>Lysobacteraceae</taxon>
        <taxon>Xanthomonas</taxon>
    </lineage>
</organism>
<dbReference type="RefSeq" id="WP_128415474.1">
    <property type="nucleotide sequence ID" value="NZ_MDEJ01000001.1"/>
</dbReference>
<name>A0A2S7F4S0_9XANT</name>
<reference evidence="3" key="1">
    <citation type="submission" date="2016-08" db="EMBL/GenBank/DDBJ databases">
        <authorList>
            <person name="Merda D."/>
            <person name="Briand M."/>
            <person name="Taghouti G."/>
            <person name="Carrere S."/>
            <person name="Gouzy J."/>
            <person name="Portier P."/>
            <person name="Jacques M.-A."/>
            <person name="Fischer-Le Saux M."/>
        </authorList>
    </citation>
    <scope>NUCLEOTIDE SEQUENCE [LARGE SCALE GENOMIC DNA]</scope>
    <source>
        <strain evidence="3">CFBP1817</strain>
    </source>
</reference>
<accession>A0A2S7F4S0</accession>
<evidence type="ECO:0000313" key="3">
    <source>
        <dbReference type="Proteomes" id="UP000239939"/>
    </source>
</evidence>
<dbReference type="Proteomes" id="UP000239939">
    <property type="component" value="Unassembled WGS sequence"/>
</dbReference>